<dbReference type="GO" id="GO:0030435">
    <property type="term" value="P:sporulation resulting in formation of a cellular spore"/>
    <property type="evidence" value="ECO:0007669"/>
    <property type="project" value="UniProtKB-KW"/>
</dbReference>
<dbReference type="HAMAP" id="MF_00727">
    <property type="entry name" value="Tgl"/>
    <property type="match status" value="1"/>
</dbReference>
<keyword evidence="1 4" id="KW-0808">Transferase</keyword>
<dbReference type="GO" id="GO:0003810">
    <property type="term" value="F:protein-glutamine gamma-glutamyltransferase activity"/>
    <property type="evidence" value="ECO:0007669"/>
    <property type="project" value="UniProtKB-EC"/>
</dbReference>
<dbReference type="Proteomes" id="UP000441585">
    <property type="component" value="Unassembled WGS sequence"/>
</dbReference>
<comment type="caution">
    <text evidence="4">The sequence shown here is derived from an EMBL/GenBank/DDBJ whole genome shotgun (WGS) entry which is preliminary data.</text>
</comment>
<dbReference type="InterPro" id="IPR020916">
    <property type="entry name" value="Gln_gamma-glutamylTfrase_bac"/>
</dbReference>
<evidence type="ECO:0000256" key="3">
    <source>
        <dbReference type="ARBA" id="ARBA00023315"/>
    </source>
</evidence>
<name>A0A6I2MC11_9BACI</name>
<keyword evidence="3 4" id="KW-0012">Acyltransferase</keyword>
<evidence type="ECO:0000256" key="1">
    <source>
        <dbReference type="ARBA" id="ARBA00022679"/>
    </source>
</evidence>
<evidence type="ECO:0000313" key="4">
    <source>
        <dbReference type="EMBL" id="MRX54884.1"/>
    </source>
</evidence>
<sequence length="277" mass="31832">MIAVIKIKNANQSQNIMNTSVLTGEQKEILDLMVKYEEVYSFEHFNQFKFEMDLRIEIVKAASALYQSGVKFTTFEYSKCNPAFWNLTSQGAIVIKPGVPPSAGIRDLYANGELYAFECATAIVAVFYKAVLEMIEERHFNRLFAGMILYDWHYDDDLGVFTRRGNDYLPGDCVYFKNPDFDPEKPQWRGENTIDMGYDLYYGHGIGIKDAEGIIASLNKYRKEGADRTAYLLSQVTRLDYRYLYDYRKLGRAIQGNFSLADDQKIISKIGTAIYLK</sequence>
<dbReference type="NCBIfam" id="NF002869">
    <property type="entry name" value="PRK03187.1"/>
    <property type="match status" value="1"/>
</dbReference>
<dbReference type="RefSeq" id="WP_070875847.1">
    <property type="nucleotide sequence ID" value="NZ_CAJGAA010000002.1"/>
</dbReference>
<proteinExistence type="inferred from homology"/>
<keyword evidence="2" id="KW-0749">Sporulation</keyword>
<accession>A0A6I2MC11</accession>
<dbReference type="EMBL" id="WKKF01000002">
    <property type="protein sequence ID" value="MRX54884.1"/>
    <property type="molecule type" value="Genomic_DNA"/>
</dbReference>
<reference evidence="4 5" key="1">
    <citation type="submission" date="2019-11" db="EMBL/GenBank/DDBJ databases">
        <title>Bacillus idriensis genome.</title>
        <authorList>
            <person name="Konopka E.N."/>
            <person name="Newman J.D."/>
        </authorList>
    </citation>
    <scope>NUCLEOTIDE SEQUENCE [LARGE SCALE GENOMIC DNA]</scope>
    <source>
        <strain evidence="4 5">DSM 19097</strain>
    </source>
</reference>
<evidence type="ECO:0000313" key="5">
    <source>
        <dbReference type="Proteomes" id="UP000441585"/>
    </source>
</evidence>
<keyword evidence="5" id="KW-1185">Reference proteome</keyword>
<gene>
    <name evidence="4" type="ORF">GJU41_12950</name>
</gene>
<dbReference type="AlphaFoldDB" id="A0A6I2MC11"/>
<organism evidence="4 5">
    <name type="scientific">Metabacillus idriensis</name>
    <dbReference type="NCBI Taxonomy" id="324768"/>
    <lineage>
        <taxon>Bacteria</taxon>
        <taxon>Bacillati</taxon>
        <taxon>Bacillota</taxon>
        <taxon>Bacilli</taxon>
        <taxon>Bacillales</taxon>
        <taxon>Bacillaceae</taxon>
        <taxon>Metabacillus</taxon>
    </lineage>
</organism>
<dbReference type="EC" id="2.3.2.13" evidence="4"/>
<dbReference type="Pfam" id="PF20085">
    <property type="entry name" value="TGL"/>
    <property type="match status" value="1"/>
</dbReference>
<protein>
    <submittedName>
        <fullName evidence="4">Protein-glutamine gamma-glutamyltransferase</fullName>
        <ecNumber evidence="4">2.3.2.13</ecNumber>
    </submittedName>
</protein>
<evidence type="ECO:0000256" key="2">
    <source>
        <dbReference type="ARBA" id="ARBA00022969"/>
    </source>
</evidence>